<organism evidence="1 2">
    <name type="scientific">Caldivirga maquilingensis (strain ATCC 700844 / DSM 13496 / JCM 10307 / IC-167)</name>
    <dbReference type="NCBI Taxonomy" id="397948"/>
    <lineage>
        <taxon>Archaea</taxon>
        <taxon>Thermoproteota</taxon>
        <taxon>Thermoprotei</taxon>
        <taxon>Thermoproteales</taxon>
        <taxon>Thermoproteaceae</taxon>
        <taxon>Caldivirga</taxon>
    </lineage>
</organism>
<dbReference type="Gene3D" id="3.50.30.40">
    <property type="entry name" value="Ribonuclease E inhibitor RraA/RraA-like"/>
    <property type="match status" value="1"/>
</dbReference>
<dbReference type="GO" id="GO:0032259">
    <property type="term" value="P:methylation"/>
    <property type="evidence" value="ECO:0007669"/>
    <property type="project" value="UniProtKB-KW"/>
</dbReference>
<gene>
    <name evidence="1" type="ordered locus">Cmaq_0610</name>
</gene>
<dbReference type="SUPFAM" id="SSF89562">
    <property type="entry name" value="RraA-like"/>
    <property type="match status" value="1"/>
</dbReference>
<dbReference type="EMBL" id="CP000852">
    <property type="protein sequence ID" value="ABW01451.1"/>
    <property type="molecule type" value="Genomic_DNA"/>
</dbReference>
<dbReference type="Pfam" id="PF03737">
    <property type="entry name" value="RraA-like"/>
    <property type="match status" value="1"/>
</dbReference>
<evidence type="ECO:0000313" key="1">
    <source>
        <dbReference type="EMBL" id="ABW01451.1"/>
    </source>
</evidence>
<dbReference type="HOGENOM" id="CLU_072626_3_0_2"/>
<reference evidence="1 2" key="1">
    <citation type="submission" date="2007-10" db="EMBL/GenBank/DDBJ databases">
        <title>Complete sequence of Caldivirga maquilingensis IC-167.</title>
        <authorList>
            <consortium name="US DOE Joint Genome Institute"/>
            <person name="Copeland A."/>
            <person name="Lucas S."/>
            <person name="Lapidus A."/>
            <person name="Barry K."/>
            <person name="Glavina del Rio T."/>
            <person name="Dalin E."/>
            <person name="Tice H."/>
            <person name="Pitluck S."/>
            <person name="Saunders E."/>
            <person name="Brettin T."/>
            <person name="Bruce D."/>
            <person name="Detter J.C."/>
            <person name="Han C."/>
            <person name="Schmutz J."/>
            <person name="Larimer F."/>
            <person name="Land M."/>
            <person name="Hauser L."/>
            <person name="Kyrpides N."/>
            <person name="Ivanova N."/>
            <person name="Biddle J.F."/>
            <person name="Zhang Z."/>
            <person name="Fitz-Gibbon S.T."/>
            <person name="Lowe T.M."/>
            <person name="Saltikov C."/>
            <person name="House C.H."/>
            <person name="Richardson P."/>
        </authorList>
    </citation>
    <scope>NUCLEOTIDE SEQUENCE [LARGE SCALE GENOMIC DNA]</scope>
    <source>
        <strain evidence="2">ATCC 700844 / DSM 13496 / JCM 10307 / IC-167</strain>
    </source>
</reference>
<dbReference type="InterPro" id="IPR036704">
    <property type="entry name" value="RraA/RraA-like_sf"/>
</dbReference>
<dbReference type="GO" id="GO:0008168">
    <property type="term" value="F:methyltransferase activity"/>
    <property type="evidence" value="ECO:0007669"/>
    <property type="project" value="UniProtKB-KW"/>
</dbReference>
<dbReference type="InterPro" id="IPR005493">
    <property type="entry name" value="RraA/RraA-like"/>
</dbReference>
<dbReference type="KEGG" id="cma:Cmaq_0610"/>
<dbReference type="PANTHER" id="PTHR33254:SF4">
    <property type="entry name" value="4-HYDROXY-4-METHYL-2-OXOGLUTARATE ALDOLASE 3-RELATED"/>
    <property type="match status" value="1"/>
</dbReference>
<proteinExistence type="predicted"/>
<dbReference type="GO" id="GO:0008948">
    <property type="term" value="F:oxaloacetate decarboxylase activity"/>
    <property type="evidence" value="ECO:0007669"/>
    <property type="project" value="TreeGrafter"/>
</dbReference>
<sequence length="229" mass="25415">MKLILKQLRWIPVNFEYLSRVLYSPVISDALDELGIYNHALPSYILPINPDYVVMGYAYPMYVGEANDPNPDNPYEGLIEAVDAVPEDSVIVIEVEETIRGRTAVWGELTSTAAMARGARGVVVHGLIRDVNQVLRLGFPVFAVGKTPYDIKGRGEFKGHGIEVTVGDVRVKVGDLVFGDINGVVIVPKEVMSEVINRAIEKVNRESTAKSELRRGAYLKDIWGKYKVL</sequence>
<evidence type="ECO:0000313" key="2">
    <source>
        <dbReference type="Proteomes" id="UP000001137"/>
    </source>
</evidence>
<keyword evidence="1" id="KW-0808">Transferase</keyword>
<dbReference type="PANTHER" id="PTHR33254">
    <property type="entry name" value="4-HYDROXY-4-METHYL-2-OXOGLUTARATE ALDOLASE 3-RELATED"/>
    <property type="match status" value="1"/>
</dbReference>
<accession>A8MCE5</accession>
<dbReference type="GO" id="GO:0047443">
    <property type="term" value="F:4-hydroxy-4-methyl-2-oxoglutarate aldolase activity"/>
    <property type="evidence" value="ECO:0007669"/>
    <property type="project" value="TreeGrafter"/>
</dbReference>
<name>A8MCE5_CALMQ</name>
<dbReference type="AlphaFoldDB" id="A8MCE5"/>
<keyword evidence="2" id="KW-1185">Reference proteome</keyword>
<dbReference type="Proteomes" id="UP000001137">
    <property type="component" value="Chromosome"/>
</dbReference>
<dbReference type="CDD" id="cd16841">
    <property type="entry name" value="RraA_family"/>
    <property type="match status" value="1"/>
</dbReference>
<keyword evidence="1" id="KW-0489">Methyltransferase</keyword>
<dbReference type="eggNOG" id="arCOG00117">
    <property type="taxonomic scope" value="Archaea"/>
</dbReference>
<dbReference type="STRING" id="397948.Cmaq_0610"/>
<protein>
    <submittedName>
        <fullName evidence="1">Dimethylmenaquinone methyltransferase</fullName>
    </submittedName>
</protein>